<organism evidence="10 11">
    <name type="scientific">Ligilactobacillus equi DPC 6820</name>
    <dbReference type="NCBI Taxonomy" id="1392007"/>
    <lineage>
        <taxon>Bacteria</taxon>
        <taxon>Bacillati</taxon>
        <taxon>Bacillota</taxon>
        <taxon>Bacilli</taxon>
        <taxon>Lactobacillales</taxon>
        <taxon>Lactobacillaceae</taxon>
        <taxon>Ligilactobacillus</taxon>
    </lineage>
</organism>
<dbReference type="GO" id="GO:0005304">
    <property type="term" value="F:L-valine transmembrane transporter activity"/>
    <property type="evidence" value="ECO:0007669"/>
    <property type="project" value="TreeGrafter"/>
</dbReference>
<evidence type="ECO:0000256" key="8">
    <source>
        <dbReference type="ARBA" id="ARBA00023136"/>
    </source>
</evidence>
<keyword evidence="7 9" id="KW-1133">Transmembrane helix</keyword>
<evidence type="ECO:0000256" key="1">
    <source>
        <dbReference type="ARBA" id="ARBA00004651"/>
    </source>
</evidence>
<feature type="transmembrane region" description="Helical" evidence="9">
    <location>
        <begin position="59"/>
        <end position="80"/>
    </location>
</feature>
<dbReference type="Proteomes" id="UP000018559">
    <property type="component" value="Unassembled WGS sequence"/>
</dbReference>
<dbReference type="GO" id="GO:0005886">
    <property type="term" value="C:plasma membrane"/>
    <property type="evidence" value="ECO:0007669"/>
    <property type="project" value="UniProtKB-SubCell"/>
</dbReference>
<evidence type="ECO:0000256" key="9">
    <source>
        <dbReference type="RuleBase" id="RU362122"/>
    </source>
</evidence>
<dbReference type="AlphaFoldDB" id="V7HVX7"/>
<feature type="transmembrane region" description="Helical" evidence="9">
    <location>
        <begin position="325"/>
        <end position="345"/>
    </location>
</feature>
<evidence type="ECO:0000256" key="2">
    <source>
        <dbReference type="ARBA" id="ARBA00008540"/>
    </source>
</evidence>
<keyword evidence="8 9" id="KW-0472">Membrane</keyword>
<dbReference type="PANTHER" id="PTHR30588">
    <property type="entry name" value="BRANCHED-CHAIN AMINO ACID TRANSPORT SYSTEM 2 CARRIER PROTEIN"/>
    <property type="match status" value="1"/>
</dbReference>
<feature type="transmembrane region" description="Helical" evidence="9">
    <location>
        <begin position="214"/>
        <end position="236"/>
    </location>
</feature>
<protein>
    <recommendedName>
        <fullName evidence="9">Branched-chain amino acid transport system carrier protein</fullName>
    </recommendedName>
</protein>
<dbReference type="GO" id="GO:0015820">
    <property type="term" value="P:L-leucine transport"/>
    <property type="evidence" value="ECO:0007669"/>
    <property type="project" value="TreeGrafter"/>
</dbReference>
<feature type="transmembrane region" description="Helical" evidence="9">
    <location>
        <begin position="400"/>
        <end position="423"/>
    </location>
</feature>
<gene>
    <name evidence="10" type="ORF">LEQ_0474</name>
</gene>
<feature type="transmembrane region" description="Helical" evidence="9">
    <location>
        <begin position="184"/>
        <end position="202"/>
    </location>
</feature>
<sequence length="436" mass="47061">MFFGAGNLIFPVHLGQLAGVHWFSAALGFLFSGILLPLGALLALAITRAEGIFDLARPLGKGLALTFLILVHATLGPFFATPRTATVPFSMFASHFAPSMQGLALLIYSGIFFGIVYFMSLKEGKITERIGKLLNPIFLILLFVIFLFAFIKPMGSADTTKASEAYLTASFTNGFLEGYNTMDALAALAFGITVVTAIKSWGIKSAKETSISMAKAGVVGMAGIAIIYLISIFLGATSLHHFALSENGGTAFAQIANFYMGPIGEALLATLSTITCMSTAMGLVIAFAQDFHKRFPQISYKIFLTVNCGISFVFANLGLNQIIAWSTPVLMFLYPIAIALIFLGITSPLFQNDATTYRLTVFFAFIPAIFDMLNASPAVISQTTLAKTLTAFAGQYFPFFNLGFGWFTFGICGYFLGLVAHFIKAKTGNQNFEMEE</sequence>
<feature type="transmembrane region" description="Helical" evidence="9">
    <location>
        <begin position="300"/>
        <end position="319"/>
    </location>
</feature>
<comment type="caution">
    <text evidence="9">Lacks conserved residue(s) required for the propagation of feature annotation.</text>
</comment>
<keyword evidence="11" id="KW-1185">Reference proteome</keyword>
<evidence type="ECO:0000256" key="4">
    <source>
        <dbReference type="ARBA" id="ARBA00022475"/>
    </source>
</evidence>
<feature type="transmembrane region" description="Helical" evidence="9">
    <location>
        <begin position="20"/>
        <end position="47"/>
    </location>
</feature>
<comment type="caution">
    <text evidence="10">The sequence shown here is derived from an EMBL/GenBank/DDBJ whole genome shotgun (WGS) entry which is preliminary data.</text>
</comment>
<reference evidence="10 11" key="1">
    <citation type="journal article" date="2014" name="Genome Announc.">
        <title>The Genome of the Predominant Equine Lactobacillus Species, Lactobacillus equi, Is Reflective of Its Lifestyle Adaptations to an Herbivorous Host.</title>
        <authorList>
            <person name="O'Donnell M.M."/>
            <person name="Harris H.M."/>
            <person name="O'Toole P.W."/>
            <person name="Ross R.P."/>
        </authorList>
    </citation>
    <scope>NUCLEOTIDE SEQUENCE [LARGE SCALE GENOMIC DNA]</scope>
    <source>
        <strain evidence="10 11">DPC 6820</strain>
    </source>
</reference>
<dbReference type="GO" id="GO:0015190">
    <property type="term" value="F:L-leucine transmembrane transporter activity"/>
    <property type="evidence" value="ECO:0007669"/>
    <property type="project" value="TreeGrafter"/>
</dbReference>
<feature type="transmembrane region" description="Helical" evidence="9">
    <location>
        <begin position="100"/>
        <end position="121"/>
    </location>
</feature>
<evidence type="ECO:0000256" key="3">
    <source>
        <dbReference type="ARBA" id="ARBA00022448"/>
    </source>
</evidence>
<dbReference type="Pfam" id="PF05525">
    <property type="entry name" value="Branch_AA_trans"/>
    <property type="match status" value="1"/>
</dbReference>
<dbReference type="PANTHER" id="PTHR30588:SF0">
    <property type="entry name" value="BRANCHED-CHAIN AMINO ACID PERMEASE BRNQ"/>
    <property type="match status" value="1"/>
</dbReference>
<comment type="function">
    <text evidence="9">Component of the transport system for branched-chain amino acids.</text>
</comment>
<dbReference type="GO" id="GO:0015188">
    <property type="term" value="F:L-isoleucine transmembrane transporter activity"/>
    <property type="evidence" value="ECO:0007669"/>
    <property type="project" value="TreeGrafter"/>
</dbReference>
<feature type="transmembrane region" description="Helical" evidence="9">
    <location>
        <begin position="357"/>
        <end position="380"/>
    </location>
</feature>
<evidence type="ECO:0000313" key="11">
    <source>
        <dbReference type="Proteomes" id="UP000018559"/>
    </source>
</evidence>
<proteinExistence type="inferred from homology"/>
<evidence type="ECO:0000313" key="10">
    <source>
        <dbReference type="EMBL" id="ETA74379.1"/>
    </source>
</evidence>
<dbReference type="InterPro" id="IPR004685">
    <property type="entry name" value="Brnchd-chn_aa_trnsp_Livcs"/>
</dbReference>
<dbReference type="GO" id="GO:0015818">
    <property type="term" value="P:isoleucine transport"/>
    <property type="evidence" value="ECO:0007669"/>
    <property type="project" value="TreeGrafter"/>
</dbReference>
<comment type="similarity">
    <text evidence="2 9">Belongs to the branched chain amino acid transporter family.</text>
</comment>
<comment type="subcellular location">
    <subcellularLocation>
        <location evidence="1 9">Cell membrane</location>
        <topology evidence="1 9">Multi-pass membrane protein</topology>
    </subcellularLocation>
</comment>
<keyword evidence="4" id="KW-1003">Cell membrane</keyword>
<name>V7HVX7_9LACO</name>
<evidence type="ECO:0000256" key="7">
    <source>
        <dbReference type="ARBA" id="ARBA00022989"/>
    </source>
</evidence>
<accession>V7HVX7</accession>
<feature type="transmembrane region" description="Helical" evidence="9">
    <location>
        <begin position="266"/>
        <end position="288"/>
    </location>
</feature>
<keyword evidence="3 9" id="KW-0813">Transport</keyword>
<feature type="transmembrane region" description="Helical" evidence="9">
    <location>
        <begin position="133"/>
        <end position="151"/>
    </location>
</feature>
<dbReference type="EMBL" id="AWWH01000078">
    <property type="protein sequence ID" value="ETA74379.1"/>
    <property type="molecule type" value="Genomic_DNA"/>
</dbReference>
<evidence type="ECO:0000256" key="6">
    <source>
        <dbReference type="ARBA" id="ARBA00022970"/>
    </source>
</evidence>
<evidence type="ECO:0000256" key="5">
    <source>
        <dbReference type="ARBA" id="ARBA00022692"/>
    </source>
</evidence>
<keyword evidence="5 9" id="KW-0812">Transmembrane</keyword>
<dbReference type="PATRIC" id="fig|1392007.3.peg.782"/>
<dbReference type="NCBIfam" id="TIGR00796">
    <property type="entry name" value="livcs"/>
    <property type="match status" value="1"/>
</dbReference>
<keyword evidence="6 9" id="KW-0029">Amino-acid transport</keyword>